<dbReference type="OrthoDB" id="5594977at2759"/>
<dbReference type="PANTHER" id="PTHR28265">
    <property type="entry name" value="MAINTENANCE OF TELOMERE CAPPING PROTEIN 1"/>
    <property type="match status" value="1"/>
</dbReference>
<feature type="compositionally biased region" description="Polar residues" evidence="1">
    <location>
        <begin position="53"/>
        <end position="71"/>
    </location>
</feature>
<evidence type="ECO:0000313" key="2">
    <source>
        <dbReference type="EMBL" id="PKX89586.1"/>
    </source>
</evidence>
<dbReference type="Proteomes" id="UP000234474">
    <property type="component" value="Unassembled WGS sequence"/>
</dbReference>
<dbReference type="OMA" id="RIHLVHD"/>
<feature type="compositionally biased region" description="Polar residues" evidence="1">
    <location>
        <begin position="31"/>
        <end position="41"/>
    </location>
</feature>
<comment type="caution">
    <text evidence="2">The sequence shown here is derived from an EMBL/GenBank/DDBJ whole genome shotgun (WGS) entry which is preliminary data.</text>
</comment>
<reference evidence="3" key="1">
    <citation type="journal article" date="2018" name="Proc. Natl. Acad. Sci. U.S.A.">
        <title>Linking secondary metabolites to gene clusters through genome sequencing of six diverse Aspergillus species.</title>
        <authorList>
            <person name="Kaerboelling I."/>
            <person name="Vesth T.C."/>
            <person name="Frisvad J.C."/>
            <person name="Nybo J.L."/>
            <person name="Theobald S."/>
            <person name="Kuo A."/>
            <person name="Bowyer P."/>
            <person name="Matsuda Y."/>
            <person name="Mondo S."/>
            <person name="Lyhne E.K."/>
            <person name="Kogle M.E."/>
            <person name="Clum A."/>
            <person name="Lipzen A."/>
            <person name="Salamov A."/>
            <person name="Ngan C.Y."/>
            <person name="Daum C."/>
            <person name="Chiniquy J."/>
            <person name="Barry K."/>
            <person name="LaButti K."/>
            <person name="Haridas S."/>
            <person name="Simmons B.A."/>
            <person name="Magnuson J.K."/>
            <person name="Mortensen U.H."/>
            <person name="Larsen T.O."/>
            <person name="Grigoriev I.V."/>
            <person name="Baker S.E."/>
            <person name="Andersen M.R."/>
        </authorList>
    </citation>
    <scope>NUCLEOTIDE SEQUENCE [LARGE SCALE GENOMIC DNA]</scope>
    <source>
        <strain evidence="3">IBT 16806</strain>
    </source>
</reference>
<proteinExistence type="predicted"/>
<gene>
    <name evidence="2" type="ORF">P174DRAFT_413553</name>
</gene>
<evidence type="ECO:0000256" key="1">
    <source>
        <dbReference type="SAM" id="MobiDB-lite"/>
    </source>
</evidence>
<dbReference type="EMBL" id="MSZS01000009">
    <property type="protein sequence ID" value="PKX89586.1"/>
    <property type="molecule type" value="Genomic_DNA"/>
</dbReference>
<name>A0A2I1BW50_ASPN1</name>
<dbReference type="RefSeq" id="XP_024678181.1">
    <property type="nucleotide sequence ID" value="XM_024824353.1"/>
</dbReference>
<dbReference type="VEuPathDB" id="FungiDB:P174DRAFT_413553"/>
<dbReference type="STRING" id="1392255.A0A2I1BW50"/>
<dbReference type="InterPro" id="IPR018814">
    <property type="entry name" value="DUF5427"/>
</dbReference>
<evidence type="ECO:0000313" key="3">
    <source>
        <dbReference type="Proteomes" id="UP000234474"/>
    </source>
</evidence>
<dbReference type="PANTHER" id="PTHR28265:SF1">
    <property type="entry name" value="MAINTENANCE OF TELOMERE CAPPING PROTEIN 1"/>
    <property type="match status" value="1"/>
</dbReference>
<feature type="region of interest" description="Disordered" evidence="1">
    <location>
        <begin position="1"/>
        <end position="137"/>
    </location>
</feature>
<evidence type="ECO:0008006" key="4">
    <source>
        <dbReference type="Google" id="ProtNLM"/>
    </source>
</evidence>
<dbReference type="GeneID" id="36531678"/>
<keyword evidence="3" id="KW-1185">Reference proteome</keyword>
<feature type="compositionally biased region" description="Basic and acidic residues" evidence="1">
    <location>
        <begin position="89"/>
        <end position="101"/>
    </location>
</feature>
<dbReference type="Pfam" id="PF10310">
    <property type="entry name" value="DUF5427"/>
    <property type="match status" value="1"/>
</dbReference>
<protein>
    <recommendedName>
        <fullName evidence="4">Maintenance of telomere capping protein 1</fullName>
    </recommendedName>
</protein>
<sequence>MPPKGAKPTSDELLAQFDDLGIDSTTEKQPSKPTAASATAQSEEDILAELDNLASQRPSSGPGTPRLSTNEPRPATKSPKPAAVATPRSSEDKPAPRKSGESVRSAPAGNKPSTTQQSEQEKPKTQEAPASGGGGWWGGIFATATAAMKQAEAAVKEIQQNEEAQKWAQQVRGNVGVLRDLGGELKNKALPTFTSLLHTIAPPISSHERLQIHVTHDISGYPAIDPIVYSVFSRVMAQVEGGDLLVIQRGQESAPKRGLDLGTSFSTAGWQDGPWWRTVTPGTPRSIAAVRGTVEATKLARASAESYATEYFASRGGVEAAAKQATQDLSESNPVRSSDIFLAIQAISQTSSTELFQAGPATEMATPPGVVDLPEATEEEVAFALYLHDPIHGIAFHTISQTIPQKWIDWLDAEAPALADPSAEDAKVPRTTVPEDIAEIVASGGVDPREWVAEWLEESLALAIGVVAQRYVARRMGVGEGGPRKGKMRAEQASVVESGAGEAARAL</sequence>
<accession>A0A2I1BW50</accession>
<organism evidence="2 3">
    <name type="scientific">Aspergillus novofumigatus (strain IBT 16806)</name>
    <dbReference type="NCBI Taxonomy" id="1392255"/>
    <lineage>
        <taxon>Eukaryota</taxon>
        <taxon>Fungi</taxon>
        <taxon>Dikarya</taxon>
        <taxon>Ascomycota</taxon>
        <taxon>Pezizomycotina</taxon>
        <taxon>Eurotiomycetes</taxon>
        <taxon>Eurotiomycetidae</taxon>
        <taxon>Eurotiales</taxon>
        <taxon>Aspergillaceae</taxon>
        <taxon>Aspergillus</taxon>
        <taxon>Aspergillus subgen. Fumigati</taxon>
    </lineage>
</organism>
<dbReference type="AlphaFoldDB" id="A0A2I1BW50"/>
<feature type="region of interest" description="Disordered" evidence="1">
    <location>
        <begin position="480"/>
        <end position="507"/>
    </location>
</feature>